<dbReference type="Pfam" id="PF01369">
    <property type="entry name" value="Sec7"/>
    <property type="match status" value="1"/>
</dbReference>
<feature type="region of interest" description="Disordered" evidence="1">
    <location>
        <begin position="25"/>
        <end position="66"/>
    </location>
</feature>
<dbReference type="GO" id="GO:0005085">
    <property type="term" value="F:guanyl-nucleotide exchange factor activity"/>
    <property type="evidence" value="ECO:0007669"/>
    <property type="project" value="InterPro"/>
</dbReference>
<sequence length="304" mass="33947">MSVPKNGIFLPQYSSIGLSRYPSMTNRIKQYNPPPVKSSENGHINDDDDDTNNNNNDNDDSLDHSDYSINKSVSIKTKCKTTHAYPPLPPLSSNRVDSHKCTTMSSKPTNHTMSTVAPPIPLSPVTTATTTTTTTHLMNSLGENIASCPIKSHPNETLQDTNGSVKNTENNLKDLLPTFSSDSSESEDSESTTESIYHQPPKAADRSAAFRLAKRLFHLDGFRITDVAKHLSKRNDFSQLVGEEFASFFDFTNQRLDVALRSFLNSFSLTGESQERERILLHFSRRFHACNPTSYSSEGKWFFS</sequence>
<dbReference type="SUPFAM" id="SSF48425">
    <property type="entry name" value="Sec7 domain"/>
    <property type="match status" value="1"/>
</dbReference>
<dbReference type="GO" id="GO:0032012">
    <property type="term" value="P:regulation of ARF protein signal transduction"/>
    <property type="evidence" value="ECO:0007669"/>
    <property type="project" value="InterPro"/>
</dbReference>
<dbReference type="InterPro" id="IPR023394">
    <property type="entry name" value="Sec7_C_sf"/>
</dbReference>
<dbReference type="SMART" id="SM00222">
    <property type="entry name" value="Sec7"/>
    <property type="match status" value="1"/>
</dbReference>
<feature type="compositionally biased region" description="Polar residues" evidence="1">
    <location>
        <begin position="155"/>
        <end position="170"/>
    </location>
</feature>
<dbReference type="Proteomes" id="UP000269396">
    <property type="component" value="Unassembled WGS sequence"/>
</dbReference>
<evidence type="ECO:0000256" key="1">
    <source>
        <dbReference type="SAM" id="MobiDB-lite"/>
    </source>
</evidence>
<dbReference type="EMBL" id="UZAL01029980">
    <property type="protein sequence ID" value="VDP51421.1"/>
    <property type="molecule type" value="Genomic_DNA"/>
</dbReference>
<gene>
    <name evidence="2" type="ORF">SMTD_LOCUS9773</name>
</gene>
<protein>
    <submittedName>
        <fullName evidence="2">Uncharacterized protein</fullName>
    </submittedName>
</protein>
<dbReference type="PANTHER" id="PTHR10663">
    <property type="entry name" value="GUANYL-NUCLEOTIDE EXCHANGE FACTOR"/>
    <property type="match status" value="1"/>
</dbReference>
<dbReference type="AlphaFoldDB" id="A0A183P5Y7"/>
<feature type="region of interest" description="Disordered" evidence="1">
    <location>
        <begin position="146"/>
        <end position="202"/>
    </location>
</feature>
<keyword evidence="3" id="KW-1185">Reference proteome</keyword>
<dbReference type="PANTHER" id="PTHR10663:SF376">
    <property type="entry name" value="PH AND SEC7 DOMAIN-CONTAINING PROTEIN"/>
    <property type="match status" value="1"/>
</dbReference>
<proteinExistence type="predicted"/>
<organism evidence="2 3">
    <name type="scientific">Schistosoma mattheei</name>
    <dbReference type="NCBI Taxonomy" id="31246"/>
    <lineage>
        <taxon>Eukaryota</taxon>
        <taxon>Metazoa</taxon>
        <taxon>Spiralia</taxon>
        <taxon>Lophotrochozoa</taxon>
        <taxon>Platyhelminthes</taxon>
        <taxon>Trematoda</taxon>
        <taxon>Digenea</taxon>
        <taxon>Strigeidida</taxon>
        <taxon>Schistosomatoidea</taxon>
        <taxon>Schistosomatidae</taxon>
        <taxon>Schistosoma</taxon>
    </lineage>
</organism>
<evidence type="ECO:0000313" key="2">
    <source>
        <dbReference type="EMBL" id="VDP51421.1"/>
    </source>
</evidence>
<feature type="compositionally biased region" description="Polar residues" evidence="1">
    <location>
        <begin position="91"/>
        <end position="115"/>
    </location>
</feature>
<evidence type="ECO:0000313" key="3">
    <source>
        <dbReference type="Proteomes" id="UP000269396"/>
    </source>
</evidence>
<reference evidence="2 3" key="1">
    <citation type="submission" date="2018-11" db="EMBL/GenBank/DDBJ databases">
        <authorList>
            <consortium name="Pathogen Informatics"/>
        </authorList>
    </citation>
    <scope>NUCLEOTIDE SEQUENCE [LARGE SCALE GENOMIC DNA]</scope>
    <source>
        <strain>Denwood</strain>
        <strain evidence="3">Zambia</strain>
    </source>
</reference>
<accession>A0A183P5Y7</accession>
<dbReference type="InterPro" id="IPR035999">
    <property type="entry name" value="Sec7_dom_sf"/>
</dbReference>
<feature type="region of interest" description="Disordered" evidence="1">
    <location>
        <begin position="86"/>
        <end position="125"/>
    </location>
</feature>
<dbReference type="InterPro" id="IPR000904">
    <property type="entry name" value="Sec7_dom"/>
</dbReference>
<dbReference type="Gene3D" id="1.10.1000.11">
    <property type="entry name" value="Arf Nucleotide-binding Site Opener,domain 2"/>
    <property type="match status" value="1"/>
</dbReference>
<name>A0A183P5Y7_9TREM</name>
<dbReference type="STRING" id="31246.A0A183P5Y7"/>
<dbReference type="PROSITE" id="PS50190">
    <property type="entry name" value="SEC7"/>
    <property type="match status" value="1"/>
</dbReference>